<dbReference type="SUPFAM" id="SSF55961">
    <property type="entry name" value="Bet v1-like"/>
    <property type="match status" value="1"/>
</dbReference>
<reference evidence="2" key="1">
    <citation type="journal article" date="2019" name="Int. J. Syst. Evol. Microbiol.">
        <title>The Global Catalogue of Microorganisms (GCM) 10K type strain sequencing project: providing services to taxonomists for standard genome sequencing and annotation.</title>
        <authorList>
            <consortium name="The Broad Institute Genomics Platform"/>
            <consortium name="The Broad Institute Genome Sequencing Center for Infectious Disease"/>
            <person name="Wu L."/>
            <person name="Ma J."/>
        </authorList>
    </citation>
    <scope>NUCLEOTIDE SEQUENCE [LARGE SCALE GENOMIC DNA]</scope>
    <source>
        <strain evidence="2">TISTR 2562</strain>
    </source>
</reference>
<dbReference type="CDD" id="cd07812">
    <property type="entry name" value="SRPBCC"/>
    <property type="match status" value="1"/>
</dbReference>
<accession>A0ABW5TZ01</accession>
<organism evidence="1 2">
    <name type="scientific">Sulfitobacter aestuarii</name>
    <dbReference type="NCBI Taxonomy" id="2161676"/>
    <lineage>
        <taxon>Bacteria</taxon>
        <taxon>Pseudomonadati</taxon>
        <taxon>Pseudomonadota</taxon>
        <taxon>Alphaproteobacteria</taxon>
        <taxon>Rhodobacterales</taxon>
        <taxon>Roseobacteraceae</taxon>
        <taxon>Sulfitobacter</taxon>
    </lineage>
</organism>
<keyword evidence="2" id="KW-1185">Reference proteome</keyword>
<dbReference type="Proteomes" id="UP001597474">
    <property type="component" value="Unassembled WGS sequence"/>
</dbReference>
<dbReference type="RefSeq" id="WP_386370717.1">
    <property type="nucleotide sequence ID" value="NZ_JBHUMP010000001.1"/>
</dbReference>
<evidence type="ECO:0000313" key="1">
    <source>
        <dbReference type="EMBL" id="MFD2738210.1"/>
    </source>
</evidence>
<sequence>MKFSTKEDINAPIEAVFDMLCDFENFERAAIRRGAEVQRVDQLPKPATGITWRAAFDLRGKRREMQLEMVAFDRPQEMVLESTSPGLMGVMAIELMPLSRNRTRVAIVLDIKPLNLSARLLVQSMKLAKTSLTRKFKLRIADYAKTLEERHGRLA</sequence>
<name>A0ABW5TZ01_9RHOB</name>
<comment type="caution">
    <text evidence="1">The sequence shown here is derived from an EMBL/GenBank/DDBJ whole genome shotgun (WGS) entry which is preliminary data.</text>
</comment>
<dbReference type="InterPro" id="IPR023393">
    <property type="entry name" value="START-like_dom_sf"/>
</dbReference>
<evidence type="ECO:0000313" key="2">
    <source>
        <dbReference type="Proteomes" id="UP001597474"/>
    </source>
</evidence>
<gene>
    <name evidence="1" type="ORF">ACFSUD_01365</name>
</gene>
<proteinExistence type="predicted"/>
<dbReference type="Gene3D" id="3.30.530.20">
    <property type="match status" value="1"/>
</dbReference>
<protein>
    <submittedName>
        <fullName evidence="1">SRPBCC family protein</fullName>
    </submittedName>
</protein>
<dbReference type="EMBL" id="JBHUMP010000001">
    <property type="protein sequence ID" value="MFD2738210.1"/>
    <property type="molecule type" value="Genomic_DNA"/>
</dbReference>